<dbReference type="EMBL" id="LMTZ01000107">
    <property type="protein sequence ID" value="KST65484.1"/>
    <property type="molecule type" value="Genomic_DNA"/>
</dbReference>
<dbReference type="RefSeq" id="WP_027845144.1">
    <property type="nucleotide sequence ID" value="NZ_LMTZ01000107.1"/>
</dbReference>
<gene>
    <name evidence="2" type="ORF">BC008_41890</name>
</gene>
<dbReference type="PANTHER" id="PTHR23150:SF19">
    <property type="entry name" value="FORMYLGLYCINE-GENERATING ENZYME"/>
    <property type="match status" value="1"/>
</dbReference>
<accession>A0A0V7ZLX2</accession>
<feature type="domain" description="Sulfatase-modifying factor enzyme-like" evidence="1">
    <location>
        <begin position="27"/>
        <end position="271"/>
    </location>
</feature>
<proteinExistence type="predicted"/>
<protein>
    <submittedName>
        <fullName evidence="2">Sulphatase-modifying factor protein</fullName>
    </submittedName>
</protein>
<keyword evidence="3" id="KW-1185">Reference proteome</keyword>
<sequence>MAKTIIKYTEKTGQYFVENLGNGVELEMMLIPDGTFIMGAPETEEGSSDSERPQHEVEVPSFSMGKYAITQAQWKTIAALDKVERDLELDPSNFKGDNRPVEQVSWYNAVEFCARLSNNSSREYRLPSEAEWEYACRAGTTTPFHFGQTITSELANYDASSTYGDGPKGKKSGGTTPVGSFDVANAFGLYDMHGNIWEWCLDDWHDSYEGGPVDGSAWISDNNLYQIKSSAVIRGGSWINNPNLCRSAFRSLSYRSAGRDSVYDLIGFRVVCTFGRA</sequence>
<dbReference type="SUPFAM" id="SSF56436">
    <property type="entry name" value="C-type lectin-like"/>
    <property type="match status" value="1"/>
</dbReference>
<dbReference type="AlphaFoldDB" id="A0A0V7ZLX2"/>
<name>A0A0V7ZLX2_9CYAN</name>
<evidence type="ECO:0000313" key="3">
    <source>
        <dbReference type="Proteomes" id="UP000053372"/>
    </source>
</evidence>
<dbReference type="InterPro" id="IPR051043">
    <property type="entry name" value="Sulfatase_Mod_Factor_Kinase"/>
</dbReference>
<dbReference type="PANTHER" id="PTHR23150">
    <property type="entry name" value="SULFATASE MODIFYING FACTOR 1, 2"/>
    <property type="match status" value="1"/>
</dbReference>
<dbReference type="InterPro" id="IPR042095">
    <property type="entry name" value="SUMF_sf"/>
</dbReference>
<dbReference type="OrthoDB" id="9768004at2"/>
<dbReference type="InterPro" id="IPR005532">
    <property type="entry name" value="SUMF_dom"/>
</dbReference>
<evidence type="ECO:0000313" key="2">
    <source>
        <dbReference type="EMBL" id="KST65484.1"/>
    </source>
</evidence>
<organism evidence="2 3">
    <name type="scientific">Mastigocoleus testarum BC008</name>
    <dbReference type="NCBI Taxonomy" id="371196"/>
    <lineage>
        <taxon>Bacteria</taxon>
        <taxon>Bacillati</taxon>
        <taxon>Cyanobacteriota</taxon>
        <taxon>Cyanophyceae</taxon>
        <taxon>Nostocales</taxon>
        <taxon>Hapalosiphonaceae</taxon>
        <taxon>Mastigocoleus</taxon>
    </lineage>
</organism>
<dbReference type="Pfam" id="PF03781">
    <property type="entry name" value="FGE-sulfatase"/>
    <property type="match status" value="1"/>
</dbReference>
<evidence type="ECO:0000259" key="1">
    <source>
        <dbReference type="Pfam" id="PF03781"/>
    </source>
</evidence>
<reference evidence="2 3" key="1">
    <citation type="journal article" date="2015" name="Genome Announc.">
        <title>Draft Genome of the Euendolithic (true boring) Cyanobacterium Mastigocoleus testarum strain BC008.</title>
        <authorList>
            <person name="Guida B.S."/>
            <person name="Garcia-Pichel F."/>
        </authorList>
    </citation>
    <scope>NUCLEOTIDE SEQUENCE [LARGE SCALE GENOMIC DNA]</scope>
    <source>
        <strain evidence="2 3">BC008</strain>
    </source>
</reference>
<comment type="caution">
    <text evidence="2">The sequence shown here is derived from an EMBL/GenBank/DDBJ whole genome shotgun (WGS) entry which is preliminary data.</text>
</comment>
<dbReference type="GO" id="GO:0120147">
    <property type="term" value="F:formylglycine-generating oxidase activity"/>
    <property type="evidence" value="ECO:0007669"/>
    <property type="project" value="TreeGrafter"/>
</dbReference>
<dbReference type="Proteomes" id="UP000053372">
    <property type="component" value="Unassembled WGS sequence"/>
</dbReference>
<dbReference type="InterPro" id="IPR016187">
    <property type="entry name" value="CTDL_fold"/>
</dbReference>
<dbReference type="Gene3D" id="3.90.1580.10">
    <property type="entry name" value="paralog of FGE (formylglycine-generating enzyme)"/>
    <property type="match status" value="1"/>
</dbReference>